<dbReference type="InterPro" id="IPR036259">
    <property type="entry name" value="MFS_trans_sf"/>
</dbReference>
<evidence type="ECO:0000313" key="7">
    <source>
        <dbReference type="Proteomes" id="UP000199347"/>
    </source>
</evidence>
<feature type="transmembrane region" description="Helical" evidence="4">
    <location>
        <begin position="375"/>
        <end position="398"/>
    </location>
</feature>
<dbReference type="Gene3D" id="1.20.1250.20">
    <property type="entry name" value="MFS general substrate transporter like domains"/>
    <property type="match status" value="1"/>
</dbReference>
<evidence type="ECO:0000256" key="3">
    <source>
        <dbReference type="ARBA" id="ARBA00023136"/>
    </source>
</evidence>
<feature type="transmembrane region" description="Helical" evidence="4">
    <location>
        <begin position="21"/>
        <end position="42"/>
    </location>
</feature>
<dbReference type="InterPro" id="IPR020846">
    <property type="entry name" value="MFS_dom"/>
</dbReference>
<reference evidence="6 7" key="1">
    <citation type="submission" date="2016-10" db="EMBL/GenBank/DDBJ databases">
        <authorList>
            <person name="de Groot N.N."/>
        </authorList>
    </citation>
    <scope>NUCLEOTIDE SEQUENCE [LARGE SCALE GENOMIC DNA]</scope>
    <source>
        <strain evidence="6 7">DSM 2698</strain>
    </source>
</reference>
<feature type="transmembrane region" description="Helical" evidence="4">
    <location>
        <begin position="349"/>
        <end position="369"/>
    </location>
</feature>
<feature type="transmembrane region" description="Helical" evidence="4">
    <location>
        <begin position="148"/>
        <end position="167"/>
    </location>
</feature>
<feature type="transmembrane region" description="Helical" evidence="4">
    <location>
        <begin position="263"/>
        <end position="282"/>
    </location>
</feature>
<evidence type="ECO:0000313" key="6">
    <source>
        <dbReference type="EMBL" id="SCZ37223.1"/>
    </source>
</evidence>
<evidence type="ECO:0000259" key="5">
    <source>
        <dbReference type="PROSITE" id="PS50850"/>
    </source>
</evidence>
<feature type="transmembrane region" description="Helical" evidence="4">
    <location>
        <begin position="179"/>
        <end position="203"/>
    </location>
</feature>
<dbReference type="Pfam" id="PF07690">
    <property type="entry name" value="MFS_1"/>
    <property type="match status" value="2"/>
</dbReference>
<protein>
    <submittedName>
        <fullName evidence="6">Predicted arabinose efflux permease, MFS family</fullName>
    </submittedName>
</protein>
<keyword evidence="7" id="KW-1185">Reference proteome</keyword>
<keyword evidence="3 4" id="KW-0472">Membrane</keyword>
<keyword evidence="1 4" id="KW-0812">Transmembrane</keyword>
<dbReference type="SUPFAM" id="SSF103473">
    <property type="entry name" value="MFS general substrate transporter"/>
    <property type="match status" value="1"/>
</dbReference>
<dbReference type="PANTHER" id="PTHR23534">
    <property type="entry name" value="MFS PERMEASE"/>
    <property type="match status" value="1"/>
</dbReference>
<keyword evidence="2 4" id="KW-1133">Transmembrane helix</keyword>
<proteinExistence type="predicted"/>
<name>A0A1G5NIF2_AFIMA</name>
<evidence type="ECO:0000256" key="2">
    <source>
        <dbReference type="ARBA" id="ARBA00022989"/>
    </source>
</evidence>
<gene>
    <name evidence="6" type="ORF">SAMN03080610_02127</name>
</gene>
<dbReference type="RefSeq" id="WP_092812397.1">
    <property type="nucleotide sequence ID" value="NZ_FMVW01000004.1"/>
</dbReference>
<feature type="transmembrane region" description="Helical" evidence="4">
    <location>
        <begin position="314"/>
        <end position="337"/>
    </location>
</feature>
<evidence type="ECO:0000256" key="4">
    <source>
        <dbReference type="SAM" id="Phobius"/>
    </source>
</evidence>
<dbReference type="EMBL" id="FMVW01000004">
    <property type="protein sequence ID" value="SCZ37223.1"/>
    <property type="molecule type" value="Genomic_DNA"/>
</dbReference>
<sequence length="407" mass="42455">MDNSPDAAFHPQVDNRVARRNVVVLATAQAIAGAGAPINFSISSLAAHMLLGPDKSWATLPLSAFVVGTAIGTMPAALLQRRIGRRFGLICGMLIGAMGALMEAVAVTVFSFPILCLGVFMMGFTAAFVQQFRFAAADTASPSFRPKAMSYVLIGGVMAAIIGPQTVIHTRTAFPIEFVGAYVGAAGLMVLAAIVLAFLHAPAVTAVHTHAGRPLRKIAAQPRFIVAVACAVTAYALMNLMMTAAPLAMVGCGFPTDAAVLGIQWHVIAMFAPSFFTGSLILRFGAERVVAAGLVLLILCGFIAFQGIDLINFWGALVVLGVGWNFGFLGATALVASTYEPVEKEKVQGLNDLLVFATVALASFSSGQILSIGGWSAVALTVIPIAVVALLGLALLLLRRGRQEASR</sequence>
<dbReference type="STRING" id="1120955.SAMN03080610_02127"/>
<feature type="transmembrane region" description="Helical" evidence="4">
    <location>
        <begin position="112"/>
        <end position="136"/>
    </location>
</feature>
<dbReference type="PROSITE" id="PS50850">
    <property type="entry name" value="MFS"/>
    <property type="match status" value="1"/>
</dbReference>
<feature type="transmembrane region" description="Helical" evidence="4">
    <location>
        <begin position="224"/>
        <end position="251"/>
    </location>
</feature>
<dbReference type="PANTHER" id="PTHR23534:SF1">
    <property type="entry name" value="MAJOR FACILITATOR SUPERFAMILY PROTEIN"/>
    <property type="match status" value="1"/>
</dbReference>
<feature type="transmembrane region" description="Helical" evidence="4">
    <location>
        <begin position="87"/>
        <end position="106"/>
    </location>
</feature>
<dbReference type="GO" id="GO:0022857">
    <property type="term" value="F:transmembrane transporter activity"/>
    <property type="evidence" value="ECO:0007669"/>
    <property type="project" value="InterPro"/>
</dbReference>
<feature type="transmembrane region" description="Helical" evidence="4">
    <location>
        <begin position="289"/>
        <end position="308"/>
    </location>
</feature>
<feature type="domain" description="Major facilitator superfamily (MFS) profile" evidence="5">
    <location>
        <begin position="1"/>
        <end position="404"/>
    </location>
</feature>
<evidence type="ECO:0000256" key="1">
    <source>
        <dbReference type="ARBA" id="ARBA00022692"/>
    </source>
</evidence>
<feature type="transmembrane region" description="Helical" evidence="4">
    <location>
        <begin position="62"/>
        <end position="80"/>
    </location>
</feature>
<organism evidence="6 7">
    <name type="scientific">Afifella marina DSM 2698</name>
    <dbReference type="NCBI Taxonomy" id="1120955"/>
    <lineage>
        <taxon>Bacteria</taxon>
        <taxon>Pseudomonadati</taxon>
        <taxon>Pseudomonadota</taxon>
        <taxon>Alphaproteobacteria</taxon>
        <taxon>Hyphomicrobiales</taxon>
        <taxon>Afifellaceae</taxon>
        <taxon>Afifella</taxon>
    </lineage>
</organism>
<dbReference type="Proteomes" id="UP000199347">
    <property type="component" value="Unassembled WGS sequence"/>
</dbReference>
<accession>A0A1G5NIF2</accession>
<dbReference type="InterPro" id="IPR011701">
    <property type="entry name" value="MFS"/>
</dbReference>
<dbReference type="AlphaFoldDB" id="A0A1G5NIF2"/>
<dbReference type="OrthoDB" id="8558006at2"/>